<dbReference type="CDD" id="cd01651">
    <property type="entry name" value="RT_G2_intron"/>
    <property type="match status" value="1"/>
</dbReference>
<proteinExistence type="predicted"/>
<dbReference type="AlphaFoldDB" id="A0A380TJX4"/>
<dbReference type="InterPro" id="IPR043502">
    <property type="entry name" value="DNA/RNA_pol_sf"/>
</dbReference>
<name>A0A380TJX4_9ZZZZ</name>
<dbReference type="SUPFAM" id="SSF56672">
    <property type="entry name" value="DNA/RNA polymerases"/>
    <property type="match status" value="1"/>
</dbReference>
<dbReference type="Pfam" id="PF00078">
    <property type="entry name" value="RVT_1"/>
    <property type="match status" value="1"/>
</dbReference>
<reference evidence="2" key="1">
    <citation type="submission" date="2018-07" db="EMBL/GenBank/DDBJ databases">
        <authorList>
            <person name="Quirk P.G."/>
            <person name="Krulwich T.A."/>
        </authorList>
    </citation>
    <scope>NUCLEOTIDE SEQUENCE</scope>
</reference>
<organism evidence="2">
    <name type="scientific">metagenome</name>
    <dbReference type="NCBI Taxonomy" id="256318"/>
    <lineage>
        <taxon>unclassified sequences</taxon>
        <taxon>metagenomes</taxon>
    </lineage>
</organism>
<dbReference type="EMBL" id="UIDG01000503">
    <property type="protein sequence ID" value="SUS07999.1"/>
    <property type="molecule type" value="Genomic_DNA"/>
</dbReference>
<feature type="domain" description="Reverse transcriptase" evidence="1">
    <location>
        <begin position="50"/>
        <end position="294"/>
    </location>
</feature>
<sequence>MNPDLYQRVRGRAYLNAAWRRVRENGLTSLSAETRDAIRVFDADAHKGLRRIQDQLREHRFIFAPQTGVAKPRPGKRPRPIVIAAVENRIVQRAILDVLQDQPAIIEVLASPNSFGGIRGKGVGDAIASVSNAISEGSAYYIRSDIQGFFERIPRGHVIDFLQAHFSNQREFLALFERAAETNLANVARLGDDAALFPLSAVGVAQGSPLSPLIGNILLREFDAKMNGRGIICVRYIDDFVLLGPSPSVLSKAFANAQAELSRFGISAYDPAANSQKASLGKVNDGFRFLGCHIKPGLLQPCRSARQSVLQAVDEALARGQKSLKRAAAMSGSRVPRQGYAQTLVEIDHILRGWRHAFAFCNGRSVFRDIDRIIDERLSHFHRWVNRLCFNQTAQVKRRVAGVFLLDDYL</sequence>
<accession>A0A380TJX4</accession>
<evidence type="ECO:0000313" key="2">
    <source>
        <dbReference type="EMBL" id="SUS07999.1"/>
    </source>
</evidence>
<evidence type="ECO:0000259" key="1">
    <source>
        <dbReference type="PROSITE" id="PS50878"/>
    </source>
</evidence>
<dbReference type="PROSITE" id="PS50878">
    <property type="entry name" value="RT_POL"/>
    <property type="match status" value="1"/>
</dbReference>
<dbReference type="InterPro" id="IPR051083">
    <property type="entry name" value="GrpII_Intron_Splice-Mob/Def"/>
</dbReference>
<dbReference type="PANTHER" id="PTHR34047:SF8">
    <property type="entry name" value="PROTEIN YKFC"/>
    <property type="match status" value="1"/>
</dbReference>
<gene>
    <name evidence="2" type="ORF">DF3PB_5510003</name>
</gene>
<protein>
    <submittedName>
        <fullName evidence="2">Maturase</fullName>
    </submittedName>
</protein>
<dbReference type="InterPro" id="IPR000477">
    <property type="entry name" value="RT_dom"/>
</dbReference>
<dbReference type="PANTHER" id="PTHR34047">
    <property type="entry name" value="NUCLEAR INTRON MATURASE 1, MITOCHONDRIAL-RELATED"/>
    <property type="match status" value="1"/>
</dbReference>